<comment type="catalytic activity">
    <reaction evidence="9 10">
        <text>L-glutamine + H2O = L-glutamate + NH4(+)</text>
        <dbReference type="Rhea" id="RHEA:15889"/>
        <dbReference type="ChEBI" id="CHEBI:15377"/>
        <dbReference type="ChEBI" id="CHEBI:28938"/>
        <dbReference type="ChEBI" id="CHEBI:29985"/>
        <dbReference type="ChEBI" id="CHEBI:58359"/>
        <dbReference type="EC" id="3.5.1.2"/>
    </reaction>
</comment>
<evidence type="ECO:0000256" key="5">
    <source>
        <dbReference type="ARBA" id="ARBA00022962"/>
    </source>
</evidence>
<protein>
    <recommendedName>
        <fullName evidence="10">Imidazole glycerol phosphate synthase subunit HisH</fullName>
        <ecNumber evidence="10">4.3.2.10</ecNumber>
    </recommendedName>
    <alternativeName>
        <fullName evidence="10">IGP synthase glutaminase subunit</fullName>
        <ecNumber evidence="10">3.5.1.2</ecNumber>
    </alternativeName>
    <alternativeName>
        <fullName evidence="10">IGP synthase subunit HisH</fullName>
    </alternativeName>
    <alternativeName>
        <fullName evidence="10">ImGP synthase subunit HisH</fullName>
        <shortName evidence="10">IGPS subunit HisH</shortName>
    </alternativeName>
</protein>
<evidence type="ECO:0000256" key="10">
    <source>
        <dbReference type="HAMAP-Rule" id="MF_00278"/>
    </source>
</evidence>
<dbReference type="GO" id="GO:0000105">
    <property type="term" value="P:L-histidine biosynthetic process"/>
    <property type="evidence" value="ECO:0007669"/>
    <property type="project" value="UniProtKB-UniRule"/>
</dbReference>
<evidence type="ECO:0000256" key="2">
    <source>
        <dbReference type="ARBA" id="ARBA00011152"/>
    </source>
</evidence>
<comment type="subunit">
    <text evidence="2 10">Heterodimer of HisH and HisF.</text>
</comment>
<evidence type="ECO:0000259" key="12">
    <source>
        <dbReference type="Pfam" id="PF00117"/>
    </source>
</evidence>
<dbReference type="GO" id="GO:0004359">
    <property type="term" value="F:glutaminase activity"/>
    <property type="evidence" value="ECO:0007669"/>
    <property type="project" value="UniProtKB-EC"/>
</dbReference>
<accession>A0A926E4E4</accession>
<keyword evidence="7 10" id="KW-0456">Lyase</keyword>
<evidence type="ECO:0000256" key="8">
    <source>
        <dbReference type="ARBA" id="ARBA00047838"/>
    </source>
</evidence>
<dbReference type="GO" id="GO:0016829">
    <property type="term" value="F:lyase activity"/>
    <property type="evidence" value="ECO:0007669"/>
    <property type="project" value="UniProtKB-KW"/>
</dbReference>
<feature type="active site" evidence="10 11">
    <location>
        <position position="188"/>
    </location>
</feature>
<organism evidence="13 14">
    <name type="scientific">Lentihominibacter hominis</name>
    <dbReference type="NCBI Taxonomy" id="2763645"/>
    <lineage>
        <taxon>Bacteria</taxon>
        <taxon>Bacillati</taxon>
        <taxon>Bacillota</taxon>
        <taxon>Clostridia</taxon>
        <taxon>Peptostreptococcales</taxon>
        <taxon>Anaerovoracaceae</taxon>
        <taxon>Lentihominibacter</taxon>
    </lineage>
</organism>
<dbReference type="SUPFAM" id="SSF52317">
    <property type="entry name" value="Class I glutamine amidotransferase-like"/>
    <property type="match status" value="1"/>
</dbReference>
<keyword evidence="4 10" id="KW-0378">Hydrolase</keyword>
<dbReference type="InterPro" id="IPR029062">
    <property type="entry name" value="Class_I_gatase-like"/>
</dbReference>
<comment type="function">
    <text evidence="10">IGPS catalyzes the conversion of PRFAR and glutamine to IGP, AICAR and glutamate. The HisH subunit catalyzes the hydrolysis of glutamine to glutamate and ammonia as part of the synthesis of IGP and AICAR. The resulting ammonia molecule is channeled to the active site of HisF.</text>
</comment>
<dbReference type="HAMAP" id="MF_00278">
    <property type="entry name" value="HisH"/>
    <property type="match status" value="1"/>
</dbReference>
<comment type="subcellular location">
    <subcellularLocation>
        <location evidence="10">Cytoplasm</location>
    </subcellularLocation>
</comment>
<dbReference type="PIRSF" id="PIRSF000495">
    <property type="entry name" value="Amidotransf_hisH"/>
    <property type="match status" value="1"/>
</dbReference>
<keyword evidence="10" id="KW-0963">Cytoplasm</keyword>
<evidence type="ECO:0000256" key="6">
    <source>
        <dbReference type="ARBA" id="ARBA00023102"/>
    </source>
</evidence>
<dbReference type="PANTHER" id="PTHR42701:SF1">
    <property type="entry name" value="IMIDAZOLE GLYCEROL PHOSPHATE SYNTHASE SUBUNIT HISH"/>
    <property type="match status" value="1"/>
</dbReference>
<reference evidence="13" key="1">
    <citation type="submission" date="2020-08" db="EMBL/GenBank/DDBJ databases">
        <title>Genome public.</title>
        <authorList>
            <person name="Liu C."/>
            <person name="Sun Q."/>
        </authorList>
    </citation>
    <scope>NUCLEOTIDE SEQUENCE</scope>
    <source>
        <strain evidence="13">NSJ-24</strain>
    </source>
</reference>
<proteinExistence type="inferred from homology"/>
<keyword evidence="5 10" id="KW-0315">Glutamine amidotransferase</keyword>
<dbReference type="CDD" id="cd01748">
    <property type="entry name" value="GATase1_IGP_Synthase"/>
    <property type="match status" value="1"/>
</dbReference>
<evidence type="ECO:0000256" key="7">
    <source>
        <dbReference type="ARBA" id="ARBA00023239"/>
    </source>
</evidence>
<keyword evidence="6 10" id="KW-0368">Histidine biosynthesis</keyword>
<feature type="active site" description="Nucleophile" evidence="10 11">
    <location>
        <position position="79"/>
    </location>
</feature>
<dbReference type="Pfam" id="PF00117">
    <property type="entry name" value="GATase"/>
    <property type="match status" value="1"/>
</dbReference>
<comment type="caution">
    <text evidence="13">The sequence shown here is derived from an EMBL/GenBank/DDBJ whole genome shotgun (WGS) entry which is preliminary data.</text>
</comment>
<dbReference type="PROSITE" id="PS51273">
    <property type="entry name" value="GATASE_TYPE_1"/>
    <property type="match status" value="1"/>
</dbReference>
<evidence type="ECO:0000256" key="4">
    <source>
        <dbReference type="ARBA" id="ARBA00022801"/>
    </source>
</evidence>
<dbReference type="EC" id="4.3.2.10" evidence="10"/>
<dbReference type="EC" id="3.5.1.2" evidence="10"/>
<dbReference type="NCBIfam" id="TIGR01855">
    <property type="entry name" value="IMP_synth_hisH"/>
    <property type="match status" value="1"/>
</dbReference>
<dbReference type="Proteomes" id="UP000610862">
    <property type="component" value="Unassembled WGS sequence"/>
</dbReference>
<evidence type="ECO:0000256" key="11">
    <source>
        <dbReference type="PIRSR" id="PIRSR000495-1"/>
    </source>
</evidence>
<dbReference type="AlphaFoldDB" id="A0A926E4E4"/>
<dbReference type="GO" id="GO:0005737">
    <property type="term" value="C:cytoplasm"/>
    <property type="evidence" value="ECO:0007669"/>
    <property type="project" value="UniProtKB-SubCell"/>
</dbReference>
<sequence length="206" mass="22390">MIAIIDYGVGNLFSLTASLRYLGAEAVVTGKKEDIEAADRIILPGVGAFEDAIAKLRDTGLVETIVNETAKGKPLLGICLGMQLLFQESREYGVHEGLGLIKGVIAPIDEDLKAEGIEGLKVPHIGWNALSFESDEPLFKYIKQGDCVYYVHSFYGKDCEESIIASSMYGIRITGAVRNGKVYGTQFHPEKSGEVGLNILKAFMEV</sequence>
<dbReference type="GO" id="GO:0000107">
    <property type="term" value="F:imidazoleglycerol-phosphate synthase activity"/>
    <property type="evidence" value="ECO:0007669"/>
    <property type="project" value="UniProtKB-UniRule"/>
</dbReference>
<dbReference type="InterPro" id="IPR010139">
    <property type="entry name" value="Imidazole-glycPsynth_HisH"/>
</dbReference>
<feature type="active site" evidence="10 11">
    <location>
        <position position="190"/>
    </location>
</feature>
<evidence type="ECO:0000313" key="14">
    <source>
        <dbReference type="Proteomes" id="UP000610862"/>
    </source>
</evidence>
<comment type="pathway">
    <text evidence="1 10">Amino-acid biosynthesis; L-histidine biosynthesis; L-histidine from 5-phospho-alpha-D-ribose 1-diphosphate: step 5/9.</text>
</comment>
<evidence type="ECO:0000256" key="9">
    <source>
        <dbReference type="ARBA" id="ARBA00049534"/>
    </source>
</evidence>
<name>A0A926E4E4_9FIRM</name>
<dbReference type="EMBL" id="JACRTA010000001">
    <property type="protein sequence ID" value="MBC8567172.1"/>
    <property type="molecule type" value="Genomic_DNA"/>
</dbReference>
<evidence type="ECO:0000313" key="13">
    <source>
        <dbReference type="EMBL" id="MBC8567172.1"/>
    </source>
</evidence>
<evidence type="ECO:0000256" key="3">
    <source>
        <dbReference type="ARBA" id="ARBA00022605"/>
    </source>
</evidence>
<dbReference type="PANTHER" id="PTHR42701">
    <property type="entry name" value="IMIDAZOLE GLYCEROL PHOSPHATE SYNTHASE SUBUNIT HISH"/>
    <property type="match status" value="1"/>
</dbReference>
<keyword evidence="14" id="KW-1185">Reference proteome</keyword>
<feature type="domain" description="Glutamine amidotransferase" evidence="12">
    <location>
        <begin position="4"/>
        <end position="203"/>
    </location>
</feature>
<evidence type="ECO:0000256" key="1">
    <source>
        <dbReference type="ARBA" id="ARBA00005091"/>
    </source>
</evidence>
<gene>
    <name evidence="10 13" type="primary">hisH</name>
    <name evidence="13" type="ORF">H8692_00150</name>
</gene>
<dbReference type="RefSeq" id="WP_177270621.1">
    <property type="nucleotide sequence ID" value="NZ_JACRTA010000001.1"/>
</dbReference>
<comment type="catalytic activity">
    <reaction evidence="8 10">
        <text>5-[(5-phospho-1-deoxy-D-ribulos-1-ylimino)methylamino]-1-(5-phospho-beta-D-ribosyl)imidazole-4-carboxamide + L-glutamine = D-erythro-1-(imidazol-4-yl)glycerol 3-phosphate + 5-amino-1-(5-phospho-beta-D-ribosyl)imidazole-4-carboxamide + L-glutamate + H(+)</text>
        <dbReference type="Rhea" id="RHEA:24793"/>
        <dbReference type="ChEBI" id="CHEBI:15378"/>
        <dbReference type="ChEBI" id="CHEBI:29985"/>
        <dbReference type="ChEBI" id="CHEBI:58278"/>
        <dbReference type="ChEBI" id="CHEBI:58359"/>
        <dbReference type="ChEBI" id="CHEBI:58475"/>
        <dbReference type="ChEBI" id="CHEBI:58525"/>
        <dbReference type="EC" id="4.3.2.10"/>
    </reaction>
</comment>
<dbReference type="InterPro" id="IPR017926">
    <property type="entry name" value="GATASE"/>
</dbReference>
<dbReference type="Gene3D" id="3.40.50.880">
    <property type="match status" value="1"/>
</dbReference>
<dbReference type="PROSITE" id="PS51274">
    <property type="entry name" value="GATASE_COBBQ"/>
    <property type="match status" value="1"/>
</dbReference>
<keyword evidence="3 10" id="KW-0028">Amino-acid biosynthesis</keyword>